<dbReference type="Gramene" id="Ma05_t05980.1">
    <property type="protein sequence ID" value="Ma05_p05980.1"/>
    <property type="gene ID" value="Ma05_g05980"/>
</dbReference>
<dbReference type="OMA" id="STWQWDQ"/>
<dbReference type="GO" id="GO:2000762">
    <property type="term" value="P:regulation of phenylpropanoid metabolic process"/>
    <property type="evidence" value="ECO:0007669"/>
    <property type="project" value="InterPro"/>
</dbReference>
<dbReference type="AlphaFoldDB" id="A0A804J1F9"/>
<dbReference type="KEGG" id="mus:103984079"/>
<reference evidence="1" key="1">
    <citation type="submission" date="2021-05" db="UniProtKB">
        <authorList>
            <consortium name="EnsemblPlants"/>
        </authorList>
    </citation>
    <scope>IDENTIFICATION</scope>
    <source>
        <strain evidence="1">subsp. malaccensis</strain>
    </source>
</reference>
<accession>A0A804J1F9</accession>
<evidence type="ECO:0000313" key="1">
    <source>
        <dbReference type="EnsemblPlants" id="Ma05_p05980.1"/>
    </source>
</evidence>
<protein>
    <recommendedName>
        <fullName evidence="3">F-box domain-containing protein</fullName>
    </recommendedName>
</protein>
<sequence length="370" mass="40436">MEDELIPGLPQEIARECLIRVPFDAFRTVQAVCKLWKHDLESASFHRHRKSVGLDRPVVVLAQSDPAPVVAASANGEKSYPSRLLYRLALFEPTTGAWSSLPPIPGRPHGLPLFCQLAAVGRELVVVGGWDPRTWAASDEVHVYDLVSGAWRRGAPMPGPRRSFFACAASEERAAVFVAGGHDESKNALRSALAYDVAADAWMQLPDMARQRDECRGVFASGGFHVVGGYPTEAQGQFSRSAETFDVAAWRWSAVEEGRLEEAACPRTCVVGGDGRVYMCRQAGQAVVLEEGGGAWRRVAELPREVRVALQMVAWEGGFMVLGSGTQRGAQVAYIVDIESGEGKGMKKWRKVELQREYSGHVQAGCCFHI</sequence>
<dbReference type="OrthoDB" id="191037at2759"/>
<evidence type="ECO:0000313" key="2">
    <source>
        <dbReference type="Proteomes" id="UP000012960"/>
    </source>
</evidence>
<dbReference type="SUPFAM" id="SSF81383">
    <property type="entry name" value="F-box domain"/>
    <property type="match status" value="1"/>
</dbReference>
<evidence type="ECO:0008006" key="3">
    <source>
        <dbReference type="Google" id="ProtNLM"/>
    </source>
</evidence>
<dbReference type="PANTHER" id="PTHR46407:SF3">
    <property type="entry name" value="OS02G0208700 PROTEIN"/>
    <property type="match status" value="1"/>
</dbReference>
<dbReference type="PANTHER" id="PTHR46407">
    <property type="entry name" value="OS02G0208700 PROTEIN"/>
    <property type="match status" value="1"/>
</dbReference>
<dbReference type="InterPro" id="IPR044595">
    <property type="entry name" value="KMD1-4"/>
</dbReference>
<dbReference type="SMART" id="SM00612">
    <property type="entry name" value="Kelch"/>
    <property type="match status" value="2"/>
</dbReference>
<proteinExistence type="predicted"/>
<dbReference type="Proteomes" id="UP000012960">
    <property type="component" value="Unplaced"/>
</dbReference>
<keyword evidence="2" id="KW-1185">Reference proteome</keyword>
<dbReference type="InterPro" id="IPR036047">
    <property type="entry name" value="F-box-like_dom_sf"/>
</dbReference>
<dbReference type="GeneID" id="103984079"/>
<dbReference type="InterPro" id="IPR015915">
    <property type="entry name" value="Kelch-typ_b-propeller"/>
</dbReference>
<dbReference type="Pfam" id="PF01344">
    <property type="entry name" value="Kelch_1"/>
    <property type="match status" value="2"/>
</dbReference>
<dbReference type="GO" id="GO:0080037">
    <property type="term" value="P:negative regulation of cytokinin-activated signaling pathway"/>
    <property type="evidence" value="ECO:0007669"/>
    <property type="project" value="InterPro"/>
</dbReference>
<dbReference type="SUPFAM" id="SSF117281">
    <property type="entry name" value="Kelch motif"/>
    <property type="match status" value="1"/>
</dbReference>
<name>A0A804J1F9_MUSAM</name>
<organism evidence="1 2">
    <name type="scientific">Musa acuminata subsp. malaccensis</name>
    <name type="common">Wild banana</name>
    <name type="synonym">Musa malaccensis</name>
    <dbReference type="NCBI Taxonomy" id="214687"/>
    <lineage>
        <taxon>Eukaryota</taxon>
        <taxon>Viridiplantae</taxon>
        <taxon>Streptophyta</taxon>
        <taxon>Embryophyta</taxon>
        <taxon>Tracheophyta</taxon>
        <taxon>Spermatophyta</taxon>
        <taxon>Magnoliopsida</taxon>
        <taxon>Liliopsida</taxon>
        <taxon>Zingiberales</taxon>
        <taxon>Musaceae</taxon>
        <taxon>Musa</taxon>
    </lineage>
</organism>
<dbReference type="InParanoid" id="A0A804J1F9"/>
<dbReference type="Gene3D" id="2.120.10.80">
    <property type="entry name" value="Kelch-type beta propeller"/>
    <property type="match status" value="1"/>
</dbReference>
<dbReference type="EnsemblPlants" id="Ma05_t05980.1">
    <property type="protein sequence ID" value="Ma05_p05980.1"/>
    <property type="gene ID" value="Ma05_g05980"/>
</dbReference>
<dbReference type="InterPro" id="IPR006652">
    <property type="entry name" value="Kelch_1"/>
</dbReference>
<dbReference type="FunCoup" id="A0A804J1F9">
    <property type="interactions" value="96"/>
</dbReference>